<dbReference type="EMBL" id="KK583201">
    <property type="protein sequence ID" value="KDO30553.1"/>
    <property type="molecule type" value="Genomic_DNA"/>
</dbReference>
<proteinExistence type="inferred from homology"/>
<dbReference type="PANTHER" id="PTHR43394:SF27">
    <property type="entry name" value="ATP-DEPENDENT TRANSLOCASE ABCB1-LIKE"/>
    <property type="match status" value="1"/>
</dbReference>
<protein>
    <recommendedName>
        <fullName evidence="15">ATP-binding Cassette (ABC) Superfamily</fullName>
    </recommendedName>
</protein>
<evidence type="ECO:0008006" key="15">
    <source>
        <dbReference type="Google" id="ProtNLM"/>
    </source>
</evidence>
<dbReference type="GO" id="GO:0016887">
    <property type="term" value="F:ATP hydrolysis activity"/>
    <property type="evidence" value="ECO:0007669"/>
    <property type="project" value="InterPro"/>
</dbReference>
<evidence type="ECO:0000256" key="4">
    <source>
        <dbReference type="ARBA" id="ARBA00022692"/>
    </source>
</evidence>
<dbReference type="PANTHER" id="PTHR43394">
    <property type="entry name" value="ATP-DEPENDENT PERMEASE MDL1, MITOCHONDRIAL"/>
    <property type="match status" value="1"/>
</dbReference>
<feature type="compositionally biased region" description="Low complexity" evidence="9">
    <location>
        <begin position="27"/>
        <end position="37"/>
    </location>
</feature>
<dbReference type="SMART" id="SM00382">
    <property type="entry name" value="AAA"/>
    <property type="match status" value="2"/>
</dbReference>
<dbReference type="Proteomes" id="UP000030745">
    <property type="component" value="Unassembled WGS sequence"/>
</dbReference>
<evidence type="ECO:0000259" key="11">
    <source>
        <dbReference type="PROSITE" id="PS50893"/>
    </source>
</evidence>
<dbReference type="FunFam" id="3.40.50.300:FF:000205">
    <property type="entry name" value="ABC transporter B family member 4"/>
    <property type="match status" value="1"/>
</dbReference>
<evidence type="ECO:0000256" key="2">
    <source>
        <dbReference type="ARBA" id="ARBA00007577"/>
    </source>
</evidence>
<dbReference type="RefSeq" id="XP_012198768.1">
    <property type="nucleotide sequence ID" value="XM_012343378.1"/>
</dbReference>
<evidence type="ECO:0000313" key="14">
    <source>
        <dbReference type="Proteomes" id="UP000030745"/>
    </source>
</evidence>
<dbReference type="SUPFAM" id="SSF90123">
    <property type="entry name" value="ABC transporter transmembrane region"/>
    <property type="match status" value="2"/>
</dbReference>
<evidence type="ECO:0000259" key="12">
    <source>
        <dbReference type="PROSITE" id="PS50929"/>
    </source>
</evidence>
<dbReference type="InterPro" id="IPR003593">
    <property type="entry name" value="AAA+_ATPase"/>
</dbReference>
<dbReference type="AlphaFoldDB" id="A0A067CJ43"/>
<keyword evidence="4 10" id="KW-0812">Transmembrane</keyword>
<name>A0A067CJ43_SAPPC</name>
<dbReference type="GeneID" id="24126897"/>
<dbReference type="VEuPathDB" id="FungiDB:SPRG_04454"/>
<comment type="subcellular location">
    <subcellularLocation>
        <location evidence="1">Membrane</location>
        <topology evidence="1">Multi-pass membrane protein</topology>
    </subcellularLocation>
</comment>
<keyword evidence="14" id="KW-1185">Reference proteome</keyword>
<dbReference type="FunFam" id="3.40.50.300:FF:000251">
    <property type="entry name" value="ABC transporter B family member 19"/>
    <property type="match status" value="1"/>
</dbReference>
<dbReference type="Gene3D" id="3.40.50.300">
    <property type="entry name" value="P-loop containing nucleotide triphosphate hydrolases"/>
    <property type="match status" value="2"/>
</dbReference>
<comment type="similarity">
    <text evidence="2">Belongs to the ABC transporter superfamily. ABCB family. Multidrug resistance exporter (TC 3.A.1.201) subfamily.</text>
</comment>
<evidence type="ECO:0000313" key="13">
    <source>
        <dbReference type="EMBL" id="KDO30553.1"/>
    </source>
</evidence>
<keyword evidence="3" id="KW-0813">Transport</keyword>
<evidence type="ECO:0000256" key="1">
    <source>
        <dbReference type="ARBA" id="ARBA00004141"/>
    </source>
</evidence>
<dbReference type="GO" id="GO:0015421">
    <property type="term" value="F:ABC-type oligopeptide transporter activity"/>
    <property type="evidence" value="ECO:0007669"/>
    <property type="project" value="TreeGrafter"/>
</dbReference>
<feature type="transmembrane region" description="Helical" evidence="10">
    <location>
        <begin position="750"/>
        <end position="772"/>
    </location>
</feature>
<feature type="transmembrane region" description="Helical" evidence="10">
    <location>
        <begin position="286"/>
        <end position="310"/>
    </location>
</feature>
<feature type="region of interest" description="Disordered" evidence="9">
    <location>
        <begin position="14"/>
        <end position="37"/>
    </location>
</feature>
<feature type="transmembrane region" description="Helical" evidence="10">
    <location>
        <begin position="945"/>
        <end position="963"/>
    </location>
</feature>
<keyword evidence="7 10" id="KW-1133">Transmembrane helix</keyword>
<dbReference type="CDD" id="cd18578">
    <property type="entry name" value="ABC_6TM_Pgp_ABCB1_D2_like"/>
    <property type="match status" value="1"/>
</dbReference>
<keyword evidence="8 10" id="KW-0472">Membrane</keyword>
<dbReference type="GO" id="GO:0090374">
    <property type="term" value="P:oligopeptide export from mitochondrion"/>
    <property type="evidence" value="ECO:0007669"/>
    <property type="project" value="TreeGrafter"/>
</dbReference>
<reference evidence="13 14" key="1">
    <citation type="journal article" date="2013" name="PLoS Genet.">
        <title>Distinctive expansion of potential virulence genes in the genome of the oomycete fish pathogen Saprolegnia parasitica.</title>
        <authorList>
            <person name="Jiang R.H."/>
            <person name="de Bruijn I."/>
            <person name="Haas B.J."/>
            <person name="Belmonte R."/>
            <person name="Lobach L."/>
            <person name="Christie J."/>
            <person name="van den Ackerveken G."/>
            <person name="Bottin A."/>
            <person name="Bulone V."/>
            <person name="Diaz-Moreno S.M."/>
            <person name="Dumas B."/>
            <person name="Fan L."/>
            <person name="Gaulin E."/>
            <person name="Govers F."/>
            <person name="Grenville-Briggs L.J."/>
            <person name="Horner N.R."/>
            <person name="Levin J.Z."/>
            <person name="Mammella M."/>
            <person name="Meijer H.J."/>
            <person name="Morris P."/>
            <person name="Nusbaum C."/>
            <person name="Oome S."/>
            <person name="Phillips A.J."/>
            <person name="van Rooyen D."/>
            <person name="Rzeszutek E."/>
            <person name="Saraiva M."/>
            <person name="Secombes C.J."/>
            <person name="Seidl M.F."/>
            <person name="Snel B."/>
            <person name="Stassen J.H."/>
            <person name="Sykes S."/>
            <person name="Tripathy S."/>
            <person name="van den Berg H."/>
            <person name="Vega-Arreguin J.C."/>
            <person name="Wawra S."/>
            <person name="Young S.K."/>
            <person name="Zeng Q."/>
            <person name="Dieguez-Uribeondo J."/>
            <person name="Russ C."/>
            <person name="Tyler B.M."/>
            <person name="van West P."/>
        </authorList>
    </citation>
    <scope>NUCLEOTIDE SEQUENCE [LARGE SCALE GENOMIC DNA]</scope>
    <source>
        <strain evidence="13 14">CBS 223.65</strain>
    </source>
</reference>
<accession>A0A067CJ43</accession>
<evidence type="ECO:0000256" key="3">
    <source>
        <dbReference type="ARBA" id="ARBA00022448"/>
    </source>
</evidence>
<keyword evidence="6" id="KW-0067">ATP-binding</keyword>
<dbReference type="PROSITE" id="PS50929">
    <property type="entry name" value="ABC_TM1F"/>
    <property type="match status" value="2"/>
</dbReference>
<dbReference type="KEGG" id="spar:SPRG_04454"/>
<dbReference type="InterPro" id="IPR036640">
    <property type="entry name" value="ABC1_TM_sf"/>
</dbReference>
<sequence length="1279" mass="136031">MSAADTTYVALASPRDKGDAASNPKNTTTPPTTTTPTTASLIPLSKLFQYADATDKVLMVTGALFAAATGIAQPVQILFFGDIINAFNPINGDVIDADLFRRSINSVVLKFVYLGLGVLFTAFGQVACWTISASRQSKRIRHAYASAILRQEVGWFDVSEPMTLATRVVDTTLLVQNGIGRKIGDGINYAAMGVGSIVLAFVYGWELSLVLFALTPFIGLSAYYMTKAMSDAVQTGVDAYAEAGGVAEEALSNIRTVHMFHAMERIAAKYQVALAKTEAAGVKKGLAIGVGTGVMFFMQFLTNGLGMYYGAVKISNDIADGCVTSDCYNGGRVITIFFCIVMGAMALGQAGPALQAIYTARAAAHDVFALIARASHIDVTDESGTVLDPNMVRGAIELENISFAYPSRAHVQVCAGYSLSIPAGQKIALVGASGSGKSTIVSLLERFYDPVGGRITLDGVDLKDLNVASLRAQIGLVGQEPSLFADTIANNIRRGKPDATLDEVMAAAKQANAFDFIMGFPAGFDTDVGDRGAQLSGGQKQRIAIARAIIKNPSVLLLDEATSALDTESEHVVQASLDALVAARQRTTIIIAHRLSTIRGADRIVVLSDGVVVEDGTHDELLSIPHGHYKGLVTAQMRHASDDEDNAIDDASLAAVVTEATERHKEMGDGASSTGDDDATSVDSAGLKRPLVPISRVWRLSRPEVRQLVVGSLGALIHGAVYPVWGVLLTKCVVLFYRQDLSSSEMRHEAMWWGLSFVVMGLVYVLAIIAQYHQFATASERLTGRIRYMSFQAMLRQDMAWFDDPRHTPGALTTRLATDSAAIRSMTSESLNAVLVNASSLGVGFGVAFYYSWKMTLVLAAIFPILGFASVMEMQTLGGGDKDLNDGDLHAGALLSEAINAIRTVASFGLEKATNAAYLTYLQQSASTDVKVGLKSACAYGLSQSTMVLAIATTFYFGGWLLLRGDVTFEAMMTVLNAILFCSFGVGIAVQGLGDVGKAKKAVQSIFGIIDHVPSIDAMAASGATLTHVHGDVDFSHVAFAYPSRPDAKIYRNYNLSIASGQTLALVGGSGSGKSTAIALLQRFYDPSAGVVTIDGVDIACLNVASLRSHIAIVSQEPVLFAGTIAENIAMGKPNASRDDIEEAARKANAHDFIARFPDGYDTSVGDRGVQISGGQKQRVAIARAIIRDPAILLLDEATSALDTESEAIVQASLDKLLTLKKRTTIIVAHRLSTIRNADVIAVVHDGRVAELGTHDQLMNIPDGLYQNLVARQMSKTTT</sequence>
<evidence type="ECO:0000256" key="10">
    <source>
        <dbReference type="SAM" id="Phobius"/>
    </source>
</evidence>
<dbReference type="PROSITE" id="PS50893">
    <property type="entry name" value="ABC_TRANSPORTER_2"/>
    <property type="match status" value="2"/>
</dbReference>
<feature type="domain" description="ABC transporter" evidence="11">
    <location>
        <begin position="396"/>
        <end position="634"/>
    </location>
</feature>
<dbReference type="InterPro" id="IPR011527">
    <property type="entry name" value="ABC1_TM_dom"/>
</dbReference>
<dbReference type="InterPro" id="IPR039421">
    <property type="entry name" value="Type_1_exporter"/>
</dbReference>
<dbReference type="OMA" id="YEMCLGQ"/>
<feature type="transmembrane region" description="Helical" evidence="10">
    <location>
        <begin position="975"/>
        <end position="994"/>
    </location>
</feature>
<feature type="transmembrane region" description="Helical" evidence="10">
    <location>
        <begin position="831"/>
        <end position="851"/>
    </location>
</feature>
<feature type="region of interest" description="Disordered" evidence="9">
    <location>
        <begin position="663"/>
        <end position="684"/>
    </location>
</feature>
<dbReference type="SUPFAM" id="SSF52540">
    <property type="entry name" value="P-loop containing nucleoside triphosphate hydrolases"/>
    <property type="match status" value="2"/>
</dbReference>
<evidence type="ECO:0000256" key="9">
    <source>
        <dbReference type="SAM" id="MobiDB-lite"/>
    </source>
</evidence>
<evidence type="ECO:0000256" key="6">
    <source>
        <dbReference type="ARBA" id="ARBA00022840"/>
    </source>
</evidence>
<evidence type="ECO:0000256" key="5">
    <source>
        <dbReference type="ARBA" id="ARBA00022741"/>
    </source>
</evidence>
<gene>
    <name evidence="13" type="ORF">SPRG_04454</name>
</gene>
<dbReference type="GO" id="GO:0005524">
    <property type="term" value="F:ATP binding"/>
    <property type="evidence" value="ECO:0007669"/>
    <property type="project" value="UniProtKB-KW"/>
</dbReference>
<feature type="transmembrane region" description="Helical" evidence="10">
    <location>
        <begin position="330"/>
        <end position="348"/>
    </location>
</feature>
<dbReference type="InterPro" id="IPR027417">
    <property type="entry name" value="P-loop_NTPase"/>
</dbReference>
<feature type="domain" description="ABC transmembrane type-1" evidence="12">
    <location>
        <begin position="709"/>
        <end position="998"/>
    </location>
</feature>
<dbReference type="STRING" id="695850.A0A067CJ43"/>
<dbReference type="Gene3D" id="1.20.1560.10">
    <property type="entry name" value="ABC transporter type 1, transmembrane domain"/>
    <property type="match status" value="1"/>
</dbReference>
<feature type="domain" description="ABC transmembrane type-1" evidence="12">
    <location>
        <begin position="60"/>
        <end position="359"/>
    </location>
</feature>
<dbReference type="InterPro" id="IPR003439">
    <property type="entry name" value="ABC_transporter-like_ATP-bd"/>
</dbReference>
<feature type="transmembrane region" description="Helical" evidence="10">
    <location>
        <begin position="857"/>
        <end position="874"/>
    </location>
</feature>
<organism evidence="13 14">
    <name type="scientific">Saprolegnia parasitica (strain CBS 223.65)</name>
    <dbReference type="NCBI Taxonomy" id="695850"/>
    <lineage>
        <taxon>Eukaryota</taxon>
        <taxon>Sar</taxon>
        <taxon>Stramenopiles</taxon>
        <taxon>Oomycota</taxon>
        <taxon>Saprolegniomycetes</taxon>
        <taxon>Saprolegniales</taxon>
        <taxon>Saprolegniaceae</taxon>
        <taxon>Saprolegnia</taxon>
    </lineage>
</organism>
<keyword evidence="5" id="KW-0547">Nucleotide-binding</keyword>
<evidence type="ECO:0000256" key="8">
    <source>
        <dbReference type="ARBA" id="ARBA00023136"/>
    </source>
</evidence>
<dbReference type="PROSITE" id="PS00211">
    <property type="entry name" value="ABC_TRANSPORTER_1"/>
    <property type="match status" value="2"/>
</dbReference>
<feature type="transmembrane region" description="Helical" evidence="10">
    <location>
        <begin position="708"/>
        <end position="730"/>
    </location>
</feature>
<dbReference type="CDD" id="cd03249">
    <property type="entry name" value="ABC_MTABC3_MDL1_MDL2"/>
    <property type="match status" value="2"/>
</dbReference>
<dbReference type="Pfam" id="PF00005">
    <property type="entry name" value="ABC_tran"/>
    <property type="match status" value="2"/>
</dbReference>
<feature type="transmembrane region" description="Helical" evidence="10">
    <location>
        <begin position="111"/>
        <end position="131"/>
    </location>
</feature>
<evidence type="ECO:0000256" key="7">
    <source>
        <dbReference type="ARBA" id="ARBA00022989"/>
    </source>
</evidence>
<dbReference type="InterPro" id="IPR017871">
    <property type="entry name" value="ABC_transporter-like_CS"/>
</dbReference>
<dbReference type="Pfam" id="PF00664">
    <property type="entry name" value="ABC_membrane"/>
    <property type="match status" value="2"/>
</dbReference>
<dbReference type="OrthoDB" id="6500128at2759"/>
<feature type="domain" description="ABC transporter" evidence="11">
    <location>
        <begin position="1033"/>
        <end position="1271"/>
    </location>
</feature>
<dbReference type="CDD" id="cd18577">
    <property type="entry name" value="ABC_6TM_Pgp_ABCB1_D1_like"/>
    <property type="match status" value="1"/>
</dbReference>
<dbReference type="GO" id="GO:0005743">
    <property type="term" value="C:mitochondrial inner membrane"/>
    <property type="evidence" value="ECO:0007669"/>
    <property type="project" value="TreeGrafter"/>
</dbReference>